<feature type="transmembrane region" description="Helical" evidence="1">
    <location>
        <begin position="36"/>
        <end position="60"/>
    </location>
</feature>
<accession>A0A5Q4ZYE4</accession>
<keyword evidence="1" id="KW-1133">Transmembrane helix</keyword>
<dbReference type="AlphaFoldDB" id="A0A5Q4ZYE4"/>
<feature type="transmembrane region" description="Helical" evidence="1">
    <location>
        <begin position="72"/>
        <end position="95"/>
    </location>
</feature>
<name>A0A5Q4ZYE4_9GAMM</name>
<reference evidence="2" key="1">
    <citation type="submission" date="2019-09" db="EMBL/GenBank/DDBJ databases">
        <authorList>
            <person name="Hjerde E."/>
        </authorList>
    </citation>
    <scope>NUCLEOTIDE SEQUENCE [LARGE SCALE GENOMIC DNA]</scope>
    <source>
        <strain evidence="2">06/09/160</strain>
        <plasmid evidence="2">pAWOD_2</plasmid>
    </source>
</reference>
<dbReference type="EMBL" id="LR721753">
    <property type="protein sequence ID" value="VVV06891.1"/>
    <property type="molecule type" value="Genomic_DNA"/>
</dbReference>
<gene>
    <name evidence="2" type="ORF">AW0309160_04385</name>
</gene>
<keyword evidence="1" id="KW-0812">Transmembrane</keyword>
<sequence length="146" mass="16956">MNGLICLIEWIKLSNISIPNVDDKYEYPDFFIIEEFLAYLAMVLFLSTTIVLLVPFFEYVDLIALEKTHHWNLFYIAVTCLGIGIGLISTVHTLVKRPVTQEHFEWVLGVHQKIEMPYPSKKMTKQDMAIYIDKSLKLDKDQLSNS</sequence>
<proteinExistence type="predicted"/>
<evidence type="ECO:0000313" key="2">
    <source>
        <dbReference type="EMBL" id="VVV06891.1"/>
    </source>
</evidence>
<organism evidence="2">
    <name type="scientific">Aliivibrio wodanis</name>
    <dbReference type="NCBI Taxonomy" id="80852"/>
    <lineage>
        <taxon>Bacteria</taxon>
        <taxon>Pseudomonadati</taxon>
        <taxon>Pseudomonadota</taxon>
        <taxon>Gammaproteobacteria</taxon>
        <taxon>Vibrionales</taxon>
        <taxon>Vibrionaceae</taxon>
        <taxon>Aliivibrio</taxon>
    </lineage>
</organism>
<keyword evidence="2" id="KW-0614">Plasmid</keyword>
<protein>
    <submittedName>
        <fullName evidence="2">Uncharacterized protein</fullName>
    </submittedName>
</protein>
<geneLocation type="plasmid" evidence="2">
    <name>pAWOD_2</name>
</geneLocation>
<keyword evidence="1" id="KW-0472">Membrane</keyword>
<evidence type="ECO:0000256" key="1">
    <source>
        <dbReference type="SAM" id="Phobius"/>
    </source>
</evidence>
<dbReference type="RefSeq" id="WP_130066459.1">
    <property type="nucleotide sequence ID" value="NZ_LR721753.1"/>
</dbReference>